<dbReference type="KEGG" id="buo:BRPE64_ECDS00080"/>
<protein>
    <submittedName>
        <fullName evidence="1">Uncharacterized protein</fullName>
    </submittedName>
</protein>
<dbReference type="HOGENOM" id="CLU_3248359_0_0_4"/>
<evidence type="ECO:0000313" key="2">
    <source>
        <dbReference type="Proteomes" id="UP000013966"/>
    </source>
</evidence>
<keyword evidence="1" id="KW-0614">Plasmid</keyword>
<reference evidence="1 2" key="2">
    <citation type="journal article" date="2018" name="Int. J. Syst. Evol. Microbiol.">
        <title>Burkholderia insecticola sp. nov., a gut symbiotic bacterium of the bean bug Riptortus pedestris.</title>
        <authorList>
            <person name="Takeshita K."/>
            <person name="Tamaki H."/>
            <person name="Ohbayashi T."/>
            <person name="Meng X.-Y."/>
            <person name="Sone T."/>
            <person name="Mitani Y."/>
            <person name="Peeters C."/>
            <person name="Kikuchi Y."/>
            <person name="Vandamme P."/>
        </authorList>
    </citation>
    <scope>NUCLEOTIDE SEQUENCE [LARGE SCALE GENOMIC DNA]</scope>
    <source>
        <strain evidence="1">RPE64</strain>
        <plasmid evidence="1 2">p2</plasmid>
    </source>
</reference>
<keyword evidence="2" id="KW-1185">Reference proteome</keyword>
<sequence length="42" mass="4673">MRADLRLWVRIRDVAAGLVRYSILALNAWSGIRAGRAVSGFD</sequence>
<name>R4X4E2_9BURK</name>
<geneLocation type="plasmid" evidence="1 2">
    <name>p2</name>
</geneLocation>
<evidence type="ECO:0000313" key="1">
    <source>
        <dbReference type="EMBL" id="BAN28166.1"/>
    </source>
</evidence>
<reference evidence="1 2" key="1">
    <citation type="journal article" date="2013" name="Genome Announc.">
        <title>Complete Genome Sequence of Burkholderia sp. Strain RPE64, Bacterial Symbiont of the Bean Bug Riptortus pedestris.</title>
        <authorList>
            <person name="Shibata T.F."/>
            <person name="Maeda T."/>
            <person name="Nikoh N."/>
            <person name="Yamaguchi K."/>
            <person name="Oshima K."/>
            <person name="Hattori M."/>
            <person name="Nishiyama T."/>
            <person name="Hasebe M."/>
            <person name="Fukatsu T."/>
            <person name="Kikuchi Y."/>
            <person name="Shigenobu S."/>
        </authorList>
    </citation>
    <scope>NUCLEOTIDE SEQUENCE [LARGE SCALE GENOMIC DNA]</scope>
    <source>
        <plasmid evidence="1 2">p2</plasmid>
    </source>
</reference>
<accession>R4X4E2</accession>
<dbReference type="EMBL" id="AP013062">
    <property type="protein sequence ID" value="BAN28166.1"/>
    <property type="molecule type" value="Genomic_DNA"/>
</dbReference>
<proteinExistence type="predicted"/>
<gene>
    <name evidence="1" type="ORF">BRPE64_ECDS00080</name>
</gene>
<dbReference type="Proteomes" id="UP000013966">
    <property type="component" value="Plasmid p2"/>
</dbReference>
<organism evidence="1 2">
    <name type="scientific">Caballeronia insecticola</name>
    <dbReference type="NCBI Taxonomy" id="758793"/>
    <lineage>
        <taxon>Bacteria</taxon>
        <taxon>Pseudomonadati</taxon>
        <taxon>Pseudomonadota</taxon>
        <taxon>Betaproteobacteria</taxon>
        <taxon>Burkholderiales</taxon>
        <taxon>Burkholderiaceae</taxon>
        <taxon>Caballeronia</taxon>
    </lineage>
</organism>
<dbReference type="AlphaFoldDB" id="R4X4E2"/>